<comment type="pathway">
    <text evidence="1 9">Amino-acid biosynthesis; L-tryptophan biosynthesis; L-tryptophan from chorismate: step 2/5.</text>
</comment>
<keyword evidence="6 9" id="KW-0057">Aromatic amino acid biosynthesis</keyword>
<keyword evidence="2 9" id="KW-0028">Amino-acid biosynthesis</keyword>
<dbReference type="InterPro" id="IPR000312">
    <property type="entry name" value="Glycosyl_Trfase_fam3"/>
</dbReference>
<keyword evidence="9" id="KW-0479">Metal-binding</keyword>
<keyword evidence="13" id="KW-1185">Reference proteome</keyword>
<feature type="binding site" evidence="9">
    <location>
        <begin position="100"/>
        <end position="101"/>
    </location>
    <ligand>
        <name>5-phospho-alpha-D-ribose 1-diphosphate</name>
        <dbReference type="ChEBI" id="CHEBI:58017"/>
    </ligand>
</feature>
<dbReference type="NCBIfam" id="TIGR01245">
    <property type="entry name" value="trpD"/>
    <property type="match status" value="1"/>
</dbReference>
<dbReference type="GO" id="GO:0000287">
    <property type="term" value="F:magnesium ion binding"/>
    <property type="evidence" value="ECO:0007669"/>
    <property type="project" value="UniProtKB-UniRule"/>
</dbReference>
<feature type="binding site" evidence="9">
    <location>
        <begin position="125"/>
        <end position="133"/>
    </location>
    <ligand>
        <name>5-phospho-alpha-D-ribose 1-diphosphate</name>
        <dbReference type="ChEBI" id="CHEBI:58017"/>
    </ligand>
</feature>
<evidence type="ECO:0000256" key="9">
    <source>
        <dbReference type="HAMAP-Rule" id="MF_00211"/>
    </source>
</evidence>
<evidence type="ECO:0000256" key="6">
    <source>
        <dbReference type="ARBA" id="ARBA00023141"/>
    </source>
</evidence>
<dbReference type="InterPro" id="IPR005940">
    <property type="entry name" value="Anthranilate_Pribosyl_Tfrase"/>
</dbReference>
<evidence type="ECO:0000259" key="10">
    <source>
        <dbReference type="Pfam" id="PF00591"/>
    </source>
</evidence>
<dbReference type="UniPathway" id="UPA00035">
    <property type="reaction ID" value="UER00041"/>
</dbReference>
<dbReference type="Pfam" id="PF02885">
    <property type="entry name" value="Glycos_trans_3N"/>
    <property type="match status" value="1"/>
</dbReference>
<comment type="function">
    <text evidence="9">Catalyzes the transfer of the phosphoribosyl group of 5-phosphorylribose-1-pyrophosphate (PRPP) to anthranilate to yield N-(5'-phosphoribosyl)-anthranilate (PRA).</text>
</comment>
<keyword evidence="4 9" id="KW-0808">Transferase</keyword>
<dbReference type="FunFam" id="3.40.1030.10:FF:000002">
    <property type="entry name" value="Anthranilate phosphoribosyltransferase"/>
    <property type="match status" value="1"/>
</dbReference>
<sequence>MLKFSKFLMRGWKMEAKAVLNRLIEKENLSFEESKELFNAIMEGKLTEVQIAGVLVALRAKGETVDEIAGAAFVMREKSLKVPLPEEIKDRIVDTCGTGGDLKGTFNISTTVAFVVASCGVPVAKHGNRSVSSKCGSADILEALGVKIDLAPEQVAECIKETNFGFMFAPRFHPAMANVVKPRKELGIRTIFNLLGPMTNPAGAKRQLMGVFSEDLTEKLARVLLKLGTERAFIVHGKDGMDEITLCDSTKVTEISKGEVKSYEISPEDFGLRRASPSELLGGETLEENKEIVLKILRGEEKGAKRDVVLLNSAFALLAGGRVDSVDEGIRVAREALEEGKPYEVLRSVVEVTNSF</sequence>
<evidence type="ECO:0000256" key="1">
    <source>
        <dbReference type="ARBA" id="ARBA00004907"/>
    </source>
</evidence>
<feature type="binding site" evidence="9">
    <location>
        <begin position="107"/>
        <end position="110"/>
    </location>
    <ligand>
        <name>5-phospho-alpha-D-ribose 1-diphosphate</name>
        <dbReference type="ChEBI" id="CHEBI:58017"/>
    </ligand>
</feature>
<dbReference type="InterPro" id="IPR017459">
    <property type="entry name" value="Glycosyl_Trfase_fam3_N_dom"/>
</dbReference>
<evidence type="ECO:0000313" key="12">
    <source>
        <dbReference type="EMBL" id="TCK06287.1"/>
    </source>
</evidence>
<dbReference type="SUPFAM" id="SSF47648">
    <property type="entry name" value="Nucleoside phosphorylase/phosphoribosyltransferase N-terminal domain"/>
    <property type="match status" value="1"/>
</dbReference>
<keyword evidence="5 9" id="KW-0822">Tryptophan biosynthesis</keyword>
<comment type="caution">
    <text evidence="9">Lacks conserved residue(s) required for the propagation of feature annotation.</text>
</comment>
<dbReference type="Gene3D" id="3.40.1030.10">
    <property type="entry name" value="Nucleoside phosphorylase/phosphoribosyltransferase catalytic domain"/>
    <property type="match status" value="1"/>
</dbReference>
<organism evidence="12 13">
    <name type="scientific">Phorcysia thermohydrogeniphila</name>
    <dbReference type="NCBI Taxonomy" id="936138"/>
    <lineage>
        <taxon>Bacteria</taxon>
        <taxon>Pseudomonadati</taxon>
        <taxon>Aquificota</taxon>
        <taxon>Aquificia</taxon>
        <taxon>Desulfurobacteriales</taxon>
        <taxon>Desulfurobacteriaceae</taxon>
        <taxon>Phorcysia</taxon>
    </lineage>
</organism>
<dbReference type="Pfam" id="PF00591">
    <property type="entry name" value="Glycos_transf_3"/>
    <property type="match status" value="1"/>
</dbReference>
<name>A0A4R1GDA6_9BACT</name>
<dbReference type="InterPro" id="IPR035902">
    <property type="entry name" value="Nuc_phospho_transferase"/>
</dbReference>
<feature type="binding site" evidence="9">
    <location>
        <position position="137"/>
    </location>
    <ligand>
        <name>5-phospho-alpha-D-ribose 1-diphosphate</name>
        <dbReference type="ChEBI" id="CHEBI:58017"/>
    </ligand>
</feature>
<evidence type="ECO:0000256" key="4">
    <source>
        <dbReference type="ARBA" id="ARBA00022679"/>
    </source>
</evidence>
<dbReference type="EMBL" id="SMFV01000001">
    <property type="protein sequence ID" value="TCK06287.1"/>
    <property type="molecule type" value="Genomic_DNA"/>
</dbReference>
<evidence type="ECO:0000256" key="8">
    <source>
        <dbReference type="ARBA" id="ARBA00061188"/>
    </source>
</evidence>
<dbReference type="PANTHER" id="PTHR43285">
    <property type="entry name" value="ANTHRANILATE PHOSPHORIBOSYLTRANSFERASE"/>
    <property type="match status" value="1"/>
</dbReference>
<feature type="domain" description="Glycosyl transferase family 3 N-terminal" evidence="11">
    <location>
        <begin position="18"/>
        <end position="78"/>
    </location>
</feature>
<reference evidence="12 13" key="1">
    <citation type="submission" date="2019-03" db="EMBL/GenBank/DDBJ databases">
        <title>Genomic Encyclopedia of Archaeal and Bacterial Type Strains, Phase II (KMG-II): from individual species to whole genera.</title>
        <authorList>
            <person name="Goeker M."/>
        </authorList>
    </citation>
    <scope>NUCLEOTIDE SEQUENCE [LARGE SCALE GENOMIC DNA]</scope>
    <source>
        <strain evidence="12 13">DSM 24425</strain>
    </source>
</reference>
<evidence type="ECO:0000256" key="5">
    <source>
        <dbReference type="ARBA" id="ARBA00022822"/>
    </source>
</evidence>
<dbReference type="SUPFAM" id="SSF52418">
    <property type="entry name" value="Nucleoside phosphorylase/phosphoribosyltransferase catalytic domain"/>
    <property type="match status" value="1"/>
</dbReference>
<feature type="binding site" evidence="9">
    <location>
        <position position="243"/>
    </location>
    <ligand>
        <name>Mg(2+)</name>
        <dbReference type="ChEBI" id="CHEBI:18420"/>
        <label>1</label>
    </ligand>
</feature>
<dbReference type="PANTHER" id="PTHR43285:SF2">
    <property type="entry name" value="ANTHRANILATE PHOSPHORIBOSYLTRANSFERASE"/>
    <property type="match status" value="1"/>
</dbReference>
<comment type="subunit">
    <text evidence="9">Homodimer.</text>
</comment>
<comment type="catalytic activity">
    <reaction evidence="7 9">
        <text>N-(5-phospho-beta-D-ribosyl)anthranilate + diphosphate = 5-phospho-alpha-D-ribose 1-diphosphate + anthranilate</text>
        <dbReference type="Rhea" id="RHEA:11768"/>
        <dbReference type="ChEBI" id="CHEBI:16567"/>
        <dbReference type="ChEBI" id="CHEBI:18277"/>
        <dbReference type="ChEBI" id="CHEBI:33019"/>
        <dbReference type="ChEBI" id="CHEBI:58017"/>
        <dbReference type="EC" id="2.4.2.18"/>
    </reaction>
</comment>
<feature type="binding site" evidence="9">
    <location>
        <position position="109"/>
    </location>
    <ligand>
        <name>Mg(2+)</name>
        <dbReference type="ChEBI" id="CHEBI:18420"/>
        <label>1</label>
    </ligand>
</feature>
<dbReference type="InterPro" id="IPR036320">
    <property type="entry name" value="Glycosyl_Trfase_fam3_N_dom_sf"/>
</dbReference>
<dbReference type="GO" id="GO:0004048">
    <property type="term" value="F:anthranilate phosphoribosyltransferase activity"/>
    <property type="evidence" value="ECO:0007669"/>
    <property type="project" value="UniProtKB-UniRule"/>
</dbReference>
<evidence type="ECO:0000256" key="2">
    <source>
        <dbReference type="ARBA" id="ARBA00022605"/>
    </source>
</evidence>
<feature type="domain" description="Glycosyl transferase family 3" evidence="10">
    <location>
        <begin position="90"/>
        <end position="341"/>
    </location>
</feature>
<proteinExistence type="inferred from homology"/>
<feature type="binding site" evidence="9">
    <location>
        <position position="97"/>
    </location>
    <ligand>
        <name>5-phospho-alpha-D-ribose 1-diphosphate</name>
        <dbReference type="ChEBI" id="CHEBI:58017"/>
    </ligand>
</feature>
<feature type="binding site" evidence="9">
    <location>
        <position position="97"/>
    </location>
    <ligand>
        <name>anthranilate</name>
        <dbReference type="ChEBI" id="CHEBI:16567"/>
        <label>1</label>
    </ligand>
</feature>
<feature type="binding site" evidence="9">
    <location>
        <position position="242"/>
    </location>
    <ligand>
        <name>Mg(2+)</name>
        <dbReference type="ChEBI" id="CHEBI:18420"/>
        <label>2</label>
    </ligand>
</feature>
<evidence type="ECO:0000313" key="13">
    <source>
        <dbReference type="Proteomes" id="UP000295777"/>
    </source>
</evidence>
<dbReference type="GO" id="GO:0005829">
    <property type="term" value="C:cytosol"/>
    <property type="evidence" value="ECO:0007669"/>
    <property type="project" value="TreeGrafter"/>
</dbReference>
<comment type="similarity">
    <text evidence="8">In the C-terminal section; belongs to the anthranilate phosphoribosyltransferase family.</text>
</comment>
<dbReference type="Gene3D" id="1.20.970.10">
    <property type="entry name" value="Transferase, Pyrimidine Nucleoside Phosphorylase, Chain C"/>
    <property type="match status" value="1"/>
</dbReference>
<protein>
    <recommendedName>
        <fullName evidence="9">Anthranilate phosphoribosyltransferase</fullName>
        <ecNumber evidence="9">2.4.2.18</ecNumber>
    </recommendedName>
</protein>
<dbReference type="HAMAP" id="MF_00211">
    <property type="entry name" value="TrpD"/>
    <property type="match status" value="1"/>
</dbReference>
<feature type="binding site" evidence="9">
    <location>
        <position position="105"/>
    </location>
    <ligand>
        <name>5-phospho-alpha-D-ribose 1-diphosphate</name>
        <dbReference type="ChEBI" id="CHEBI:58017"/>
    </ligand>
</feature>
<keyword evidence="9" id="KW-0460">Magnesium</keyword>
<dbReference type="GO" id="GO:0000162">
    <property type="term" value="P:L-tryptophan biosynthetic process"/>
    <property type="evidence" value="ECO:0007669"/>
    <property type="project" value="UniProtKB-UniRule"/>
</dbReference>
<evidence type="ECO:0000256" key="7">
    <source>
        <dbReference type="ARBA" id="ARBA00052328"/>
    </source>
</evidence>
<keyword evidence="3 9" id="KW-0328">Glycosyltransferase</keyword>
<accession>A0A4R1GDA6</accession>
<feature type="binding site" evidence="9">
    <location>
        <position position="128"/>
    </location>
    <ligand>
        <name>anthranilate</name>
        <dbReference type="ChEBI" id="CHEBI:16567"/>
        <label>1</label>
    </ligand>
</feature>
<gene>
    <name evidence="9" type="primary">trpD</name>
    <name evidence="12" type="ORF">CLV27_0088</name>
</gene>
<comment type="caution">
    <text evidence="12">The sequence shown here is derived from an EMBL/GenBank/DDBJ whole genome shotgun (WGS) entry which is preliminary data.</text>
</comment>
<comment type="cofactor">
    <cofactor evidence="9">
        <name>Mg(2+)</name>
        <dbReference type="ChEBI" id="CHEBI:18420"/>
    </cofactor>
    <text evidence="9">Binds 2 magnesium ions per monomer.</text>
</comment>
<evidence type="ECO:0000256" key="3">
    <source>
        <dbReference type="ARBA" id="ARBA00022676"/>
    </source>
</evidence>
<feature type="binding site" evidence="9">
    <location>
        <position position="243"/>
    </location>
    <ligand>
        <name>Mg(2+)</name>
        <dbReference type="ChEBI" id="CHEBI:18420"/>
        <label>2</label>
    </ligand>
</feature>
<feature type="binding site" evidence="9">
    <location>
        <position position="183"/>
    </location>
    <ligand>
        <name>anthranilate</name>
        <dbReference type="ChEBI" id="CHEBI:16567"/>
        <label>2</label>
    </ligand>
</feature>
<dbReference type="AlphaFoldDB" id="A0A4R1GDA6"/>
<evidence type="ECO:0000259" key="11">
    <source>
        <dbReference type="Pfam" id="PF02885"/>
    </source>
</evidence>
<dbReference type="Proteomes" id="UP000295777">
    <property type="component" value="Unassembled WGS sequence"/>
</dbReference>
<comment type="similarity">
    <text evidence="9">Belongs to the anthranilate phosphoribosyltransferase family.</text>
</comment>
<dbReference type="EC" id="2.4.2.18" evidence="9"/>